<reference evidence="3" key="1">
    <citation type="submission" date="2020-06" db="EMBL/GenBank/DDBJ databases">
        <title>Unique genomic features of the anaerobic methanotrophic archaea.</title>
        <authorList>
            <person name="Chadwick G.L."/>
            <person name="Skennerton C.T."/>
            <person name="Laso-Perez R."/>
            <person name="Leu A.O."/>
            <person name="Speth D.R."/>
            <person name="Yu H."/>
            <person name="Morgan-Lang C."/>
            <person name="Hatzenpichler R."/>
            <person name="Goudeau D."/>
            <person name="Malmstrom R."/>
            <person name="Brazelton W.J."/>
            <person name="Woyke T."/>
            <person name="Hallam S.J."/>
            <person name="Tyson G.W."/>
            <person name="Wegener G."/>
            <person name="Boetius A."/>
            <person name="Orphan V."/>
        </authorList>
    </citation>
    <scope>NUCLEOTIDE SEQUENCE</scope>
</reference>
<dbReference type="AlphaFoldDB" id="A0A7G9Y1L1"/>
<proteinExistence type="predicted"/>
<keyword evidence="1" id="KW-0472">Membrane</keyword>
<gene>
    <name evidence="3" type="ORF">FJLPHLKL_00004</name>
</gene>
<accession>A0A7G9Y1L1</accession>
<organism evidence="3">
    <name type="scientific">Candidatus Methanogaster sp. ANME-2c ERB4</name>
    <dbReference type="NCBI Taxonomy" id="2759911"/>
    <lineage>
        <taxon>Archaea</taxon>
        <taxon>Methanobacteriati</taxon>
        <taxon>Methanobacteriota</taxon>
        <taxon>Stenosarchaea group</taxon>
        <taxon>Methanomicrobia</taxon>
        <taxon>Methanosarcinales</taxon>
        <taxon>ANME-2 cluster</taxon>
        <taxon>Candidatus Methanogasteraceae</taxon>
        <taxon>Candidatus Methanogaster</taxon>
    </lineage>
</organism>
<keyword evidence="1" id="KW-1133">Transmembrane helix</keyword>
<sequence>MSRVIGLILVAIMLTGGVGAHTYDPEEAYKWTVCDSEEEEVEWGDTIDAFSEGANETYTIEVVDFHVQTSKIDLDEIARIKGDVYECGDCSKAEYVNKIEYAAKTVNLRIYKNQTLVGSFPFRANESNLKDDTGFSTKASSWDTTGMIWNHNNDFYVAVSKITCDFAKEDCFCTDPENKKATIRYLTRKPAVFEVEVKTLLPGGEKAEEMSEFRSNARFMAEITIKNKQMTAHHVDATVSIKPAEMINGEYPEECAVEKIYRGKHDDDDRKWIANGFPMDVRTLGIESSSADVFMHCCGGTPYTVHFKTPSIPQRTKYEIQINITYEDLKEKPYEFTDNSTIIEILPVVEVKKAIGTEDYAVVASEAVEAYTGETTCTIYTDYDPYIFFTVINWGDYTIPSLTLRDSPVDTWHKPATTDFNVWKCALPADMLKVPDMESDLWNWDFSLEPGEVMTCAYPVSLLKPGTYKLGSATVNWTEDGYNYSMVSYPQPVEVHGPYIEVTKTIDPALVTQNNTTTVTVIIKNTGDRPASLTIMDQLPMESVLVHKPVSRGMVTDEGNGTFFLKRVIKAGEVETFDYTIDPNRTVMLPPAVVEFVDITTYEGISISDMPILTVNGTKAIGAAADVLAEAEAKAAAEAMNASGSGSGVAAAEVAETIETPVRTEPGFTGVFAVLACLAAVLIGRRRK</sequence>
<dbReference type="InterPro" id="IPR001434">
    <property type="entry name" value="OmcB-like_DUF11"/>
</dbReference>
<dbReference type="EMBL" id="MT630683">
    <property type="protein sequence ID" value="QNO41895.1"/>
    <property type="molecule type" value="Genomic_DNA"/>
</dbReference>
<keyword evidence="1" id="KW-0812">Transmembrane</keyword>
<feature type="transmembrane region" description="Helical" evidence="1">
    <location>
        <begin position="667"/>
        <end position="684"/>
    </location>
</feature>
<dbReference type="Pfam" id="PF01345">
    <property type="entry name" value="DUF11"/>
    <property type="match status" value="1"/>
</dbReference>
<evidence type="ECO:0000256" key="1">
    <source>
        <dbReference type="SAM" id="Phobius"/>
    </source>
</evidence>
<evidence type="ECO:0000313" key="3">
    <source>
        <dbReference type="EMBL" id="QNO41895.1"/>
    </source>
</evidence>
<name>A0A7G9Y1L1_9EURY</name>
<feature type="domain" description="DUF11" evidence="2">
    <location>
        <begin position="500"/>
        <end position="581"/>
    </location>
</feature>
<evidence type="ECO:0000259" key="2">
    <source>
        <dbReference type="Pfam" id="PF01345"/>
    </source>
</evidence>
<protein>
    <recommendedName>
        <fullName evidence="2">DUF11 domain-containing protein</fullName>
    </recommendedName>
</protein>